<dbReference type="EMBL" id="LR134492">
    <property type="protein sequence ID" value="VEI71326.1"/>
    <property type="molecule type" value="Genomic_DNA"/>
</dbReference>
<protein>
    <submittedName>
        <fullName evidence="1">Uncharacterized protein</fullName>
    </submittedName>
</protein>
<accession>A0A3S5B2F5</accession>
<evidence type="ECO:0000313" key="2">
    <source>
        <dbReference type="Proteomes" id="UP000270487"/>
    </source>
</evidence>
<evidence type="ECO:0000313" key="1">
    <source>
        <dbReference type="EMBL" id="VEI71326.1"/>
    </source>
</evidence>
<dbReference type="AlphaFoldDB" id="A0A3S5B2F5"/>
<organism evidence="1 2">
    <name type="scientific">Serratia fonticola</name>
    <dbReference type="NCBI Taxonomy" id="47917"/>
    <lineage>
        <taxon>Bacteria</taxon>
        <taxon>Pseudomonadati</taxon>
        <taxon>Pseudomonadota</taxon>
        <taxon>Gammaproteobacteria</taxon>
        <taxon>Enterobacterales</taxon>
        <taxon>Yersiniaceae</taxon>
        <taxon>Serratia</taxon>
    </lineage>
</organism>
<gene>
    <name evidence="1" type="ORF">NCTC13193_03302</name>
</gene>
<sequence>MGAIGIISLKYLIKQIYIPDCEGCYSIWRRLFSLMFLADEQPDFSSKCALTASYRYFLTTIAKAWRINDKIIVNIVTINKRFVE</sequence>
<proteinExistence type="predicted"/>
<name>A0A3S5B2F5_SERFO</name>
<dbReference type="RefSeq" id="WP_141132358.1">
    <property type="nucleotide sequence ID" value="NZ_JBFQFY010000014.1"/>
</dbReference>
<reference evidence="1 2" key="1">
    <citation type="submission" date="2018-12" db="EMBL/GenBank/DDBJ databases">
        <authorList>
            <consortium name="Pathogen Informatics"/>
        </authorList>
    </citation>
    <scope>NUCLEOTIDE SEQUENCE [LARGE SCALE GENOMIC DNA]</scope>
    <source>
        <strain evidence="1 2">NCTC13193</strain>
    </source>
</reference>
<dbReference type="Proteomes" id="UP000270487">
    <property type="component" value="Chromosome"/>
</dbReference>